<dbReference type="Proteomes" id="UP000193498">
    <property type="component" value="Unassembled WGS sequence"/>
</dbReference>
<protein>
    <submittedName>
        <fullName evidence="5">NAD(P)-binding protein</fullName>
    </submittedName>
</protein>
<evidence type="ECO:0000256" key="1">
    <source>
        <dbReference type="ARBA" id="ARBA00005725"/>
    </source>
</evidence>
<dbReference type="EMBL" id="MCFE01000017">
    <property type="protein sequence ID" value="ORY06360.1"/>
    <property type="molecule type" value="Genomic_DNA"/>
</dbReference>
<gene>
    <name evidence="5" type="ORF">K493DRAFT_147112</name>
</gene>
<dbReference type="Pfam" id="PF05368">
    <property type="entry name" value="NmrA"/>
    <property type="match status" value="1"/>
</dbReference>
<feature type="non-terminal residue" evidence="5">
    <location>
        <position position="1"/>
    </location>
</feature>
<keyword evidence="6" id="KW-1185">Reference proteome</keyword>
<evidence type="ECO:0000259" key="4">
    <source>
        <dbReference type="Pfam" id="PF05368"/>
    </source>
</evidence>
<reference evidence="5 6" key="1">
    <citation type="submission" date="2016-07" db="EMBL/GenBank/DDBJ databases">
        <title>Pervasive Adenine N6-methylation of Active Genes in Fungi.</title>
        <authorList>
            <consortium name="DOE Joint Genome Institute"/>
            <person name="Mondo S.J."/>
            <person name="Dannebaum R.O."/>
            <person name="Kuo R.C."/>
            <person name="Labutti K."/>
            <person name="Haridas S."/>
            <person name="Kuo A."/>
            <person name="Salamov A."/>
            <person name="Ahrendt S.R."/>
            <person name="Lipzen A."/>
            <person name="Sullivan W."/>
            <person name="Andreopoulos W.B."/>
            <person name="Clum A."/>
            <person name="Lindquist E."/>
            <person name="Daum C."/>
            <person name="Ramamoorthy G.K."/>
            <person name="Gryganskyi A."/>
            <person name="Culley D."/>
            <person name="Magnuson J.K."/>
            <person name="James T.Y."/>
            <person name="O'Malley M.A."/>
            <person name="Stajich J.E."/>
            <person name="Spatafora J.W."/>
            <person name="Visel A."/>
            <person name="Grigoriev I.V."/>
        </authorList>
    </citation>
    <scope>NUCLEOTIDE SEQUENCE [LARGE SCALE GENOMIC DNA]</scope>
    <source>
        <strain evidence="5 6">CBS 931.73</strain>
    </source>
</reference>
<organism evidence="5 6">
    <name type="scientific">Basidiobolus meristosporus CBS 931.73</name>
    <dbReference type="NCBI Taxonomy" id="1314790"/>
    <lineage>
        <taxon>Eukaryota</taxon>
        <taxon>Fungi</taxon>
        <taxon>Fungi incertae sedis</taxon>
        <taxon>Zoopagomycota</taxon>
        <taxon>Entomophthoromycotina</taxon>
        <taxon>Basidiobolomycetes</taxon>
        <taxon>Basidiobolales</taxon>
        <taxon>Basidiobolaceae</taxon>
        <taxon>Basidiobolus</taxon>
    </lineage>
</organism>
<dbReference type="InterPro" id="IPR008030">
    <property type="entry name" value="NmrA-like"/>
</dbReference>
<dbReference type="InterPro" id="IPR051609">
    <property type="entry name" value="NmrA/Isoflavone_reductase-like"/>
</dbReference>
<dbReference type="STRING" id="1314790.A0A1Y1Z7W3"/>
<feature type="domain" description="NmrA-like" evidence="4">
    <location>
        <begin position="3"/>
        <end position="219"/>
    </location>
</feature>
<evidence type="ECO:0000256" key="3">
    <source>
        <dbReference type="ARBA" id="ARBA00023002"/>
    </source>
</evidence>
<accession>A0A1Y1Z7W3</accession>
<keyword evidence="2" id="KW-0521">NADP</keyword>
<comment type="caution">
    <text evidence="5">The sequence shown here is derived from an EMBL/GenBank/DDBJ whole genome shotgun (WGS) entry which is preliminary data.</text>
</comment>
<evidence type="ECO:0000256" key="2">
    <source>
        <dbReference type="ARBA" id="ARBA00022857"/>
    </source>
</evidence>
<evidence type="ECO:0000313" key="6">
    <source>
        <dbReference type="Proteomes" id="UP000193498"/>
    </source>
</evidence>
<comment type="similarity">
    <text evidence="1">Belongs to the NmrA-type oxidoreductase family. Isoflavone reductase subfamily.</text>
</comment>
<dbReference type="AlphaFoldDB" id="A0A1Y1Z7W3"/>
<feature type="non-terminal residue" evidence="5">
    <location>
        <position position="228"/>
    </location>
</feature>
<dbReference type="InParanoid" id="A0A1Y1Z7W3"/>
<proteinExistence type="inferred from homology"/>
<evidence type="ECO:0000313" key="5">
    <source>
        <dbReference type="EMBL" id="ORY06360.1"/>
    </source>
</evidence>
<dbReference type="InterPro" id="IPR036291">
    <property type="entry name" value="NAD(P)-bd_dom_sf"/>
</dbReference>
<dbReference type="PANTHER" id="PTHR47706">
    <property type="entry name" value="NMRA-LIKE FAMILY PROTEIN"/>
    <property type="match status" value="1"/>
</dbReference>
<dbReference type="SUPFAM" id="SSF51735">
    <property type="entry name" value="NAD(P)-binding Rossmann-fold domains"/>
    <property type="match status" value="1"/>
</dbReference>
<keyword evidence="3" id="KW-0560">Oxidoreductase</keyword>
<sequence>VAGSGGVGSFIVDALIRHHYRVVVLTRSSESKIPGAKVVSIDYSNHSELVEVLRGVDAVVSAISGTAILEGQLPLIDAALEAGVQWFLPSEYGIDIRTREGIRSEFPYYNEAIITTKDRIRDKLVQHQETMAWTFLNPGFFIDIALSPEIGFDLANKKAVIVGDGNALVSWSTRYDAGEYVAAILANQDTRNQEVTLAADLKSLNDVISDIESILKIKLSVTHLTTEE</sequence>
<dbReference type="Gene3D" id="3.40.50.720">
    <property type="entry name" value="NAD(P)-binding Rossmann-like Domain"/>
    <property type="match status" value="1"/>
</dbReference>
<dbReference type="GO" id="GO:0016491">
    <property type="term" value="F:oxidoreductase activity"/>
    <property type="evidence" value="ECO:0007669"/>
    <property type="project" value="UniProtKB-KW"/>
</dbReference>
<dbReference type="OrthoDB" id="9974981at2759"/>
<name>A0A1Y1Z7W3_9FUNG</name>
<dbReference type="PANTHER" id="PTHR47706:SF4">
    <property type="entry name" value="NMRA-LIKE DOMAIN-CONTAINING PROTEIN"/>
    <property type="match status" value="1"/>
</dbReference>